<dbReference type="InterPro" id="IPR026896">
    <property type="entry name" value="CSTF_C"/>
</dbReference>
<evidence type="ECO:0000313" key="7">
    <source>
        <dbReference type="Proteomes" id="UP000011761"/>
    </source>
</evidence>
<dbReference type="KEGG" id="bcom:BAUCODRAFT_34465"/>
<dbReference type="Gene3D" id="3.30.70.330">
    <property type="match status" value="1"/>
</dbReference>
<dbReference type="RefSeq" id="XP_007676788.1">
    <property type="nucleotide sequence ID" value="XM_007678598.1"/>
</dbReference>
<dbReference type="Gene3D" id="1.10.20.70">
    <property type="entry name" value="Transcription termination and cleavage factor, C-terminal domain"/>
    <property type="match status" value="1"/>
</dbReference>
<feature type="domain" description="RRM" evidence="5">
    <location>
        <begin position="9"/>
        <end position="87"/>
    </location>
</feature>
<dbReference type="Gene3D" id="1.25.40.630">
    <property type="match status" value="1"/>
</dbReference>
<dbReference type="OrthoDB" id="272703at2759"/>
<feature type="region of interest" description="Disordered" evidence="4">
    <location>
        <begin position="84"/>
        <end position="139"/>
    </location>
</feature>
<dbReference type="STRING" id="717646.M2LMY7"/>
<dbReference type="PANTHER" id="PTHR45735:SF2">
    <property type="entry name" value="CLEAVAGE STIMULATION FACTOR SUBUNIT 2"/>
    <property type="match status" value="1"/>
</dbReference>
<evidence type="ECO:0000256" key="3">
    <source>
        <dbReference type="PROSITE-ProRule" id="PRU00176"/>
    </source>
</evidence>
<feature type="compositionally biased region" description="Low complexity" evidence="4">
    <location>
        <begin position="225"/>
        <end position="240"/>
    </location>
</feature>
<dbReference type="PROSITE" id="PS50102">
    <property type="entry name" value="RRM"/>
    <property type="match status" value="1"/>
</dbReference>
<reference evidence="6 7" key="1">
    <citation type="journal article" date="2012" name="PLoS Pathog.">
        <title>Diverse lifestyles and strategies of plant pathogenesis encoded in the genomes of eighteen Dothideomycetes fungi.</title>
        <authorList>
            <person name="Ohm R.A."/>
            <person name="Feau N."/>
            <person name="Henrissat B."/>
            <person name="Schoch C.L."/>
            <person name="Horwitz B.A."/>
            <person name="Barry K.W."/>
            <person name="Condon B.J."/>
            <person name="Copeland A.C."/>
            <person name="Dhillon B."/>
            <person name="Glaser F."/>
            <person name="Hesse C.N."/>
            <person name="Kosti I."/>
            <person name="LaButti K."/>
            <person name="Lindquist E.A."/>
            <person name="Lucas S."/>
            <person name="Salamov A.A."/>
            <person name="Bradshaw R.E."/>
            <person name="Ciuffetti L."/>
            <person name="Hamelin R.C."/>
            <person name="Kema G.H.J."/>
            <person name="Lawrence C."/>
            <person name="Scott J.A."/>
            <person name="Spatafora J.W."/>
            <person name="Turgeon B.G."/>
            <person name="de Wit P.J.G.M."/>
            <person name="Zhong S."/>
            <person name="Goodwin S.B."/>
            <person name="Grigoriev I.V."/>
        </authorList>
    </citation>
    <scope>NUCLEOTIDE SEQUENCE [LARGE SCALE GENOMIC DNA]</scope>
    <source>
        <strain evidence="6 7">UAMH 10762</strain>
    </source>
</reference>
<dbReference type="AlphaFoldDB" id="M2LMY7"/>
<dbReference type="GeneID" id="19112425"/>
<evidence type="ECO:0000259" key="5">
    <source>
        <dbReference type="PROSITE" id="PS50102"/>
    </source>
</evidence>
<dbReference type="InterPro" id="IPR035979">
    <property type="entry name" value="RBD_domain_sf"/>
</dbReference>
<dbReference type="Pfam" id="PF14327">
    <property type="entry name" value="CSTF2_hinge"/>
    <property type="match status" value="1"/>
</dbReference>
<dbReference type="EMBL" id="KB445556">
    <property type="protein sequence ID" value="EMC95702.1"/>
    <property type="molecule type" value="Genomic_DNA"/>
</dbReference>
<dbReference type="SMART" id="SM00360">
    <property type="entry name" value="RRM"/>
    <property type="match status" value="1"/>
</dbReference>
<dbReference type="InterPro" id="IPR038192">
    <property type="entry name" value="CSTF_C_sf"/>
</dbReference>
<accession>M2LMY7</accession>
<dbReference type="GO" id="GO:0031124">
    <property type="term" value="P:mRNA 3'-end processing"/>
    <property type="evidence" value="ECO:0007669"/>
    <property type="project" value="InterPro"/>
</dbReference>
<feature type="compositionally biased region" description="Pro residues" evidence="4">
    <location>
        <begin position="267"/>
        <end position="296"/>
    </location>
</feature>
<proteinExistence type="predicted"/>
<evidence type="ECO:0000256" key="2">
    <source>
        <dbReference type="ARBA" id="ARBA00023242"/>
    </source>
</evidence>
<feature type="compositionally biased region" description="Pro residues" evidence="4">
    <location>
        <begin position="215"/>
        <end position="224"/>
    </location>
</feature>
<dbReference type="InterPro" id="IPR000504">
    <property type="entry name" value="RRM_dom"/>
</dbReference>
<dbReference type="InterPro" id="IPR025742">
    <property type="entry name" value="CSTF2_hinge"/>
</dbReference>
<keyword evidence="7" id="KW-1185">Reference proteome</keyword>
<name>M2LMY7_BAUPA</name>
<dbReference type="GO" id="GO:0005847">
    <property type="term" value="C:mRNA cleavage and polyadenylation specificity factor complex"/>
    <property type="evidence" value="ECO:0007669"/>
    <property type="project" value="TreeGrafter"/>
</dbReference>
<evidence type="ECO:0000256" key="1">
    <source>
        <dbReference type="ARBA" id="ARBA00004123"/>
    </source>
</evidence>
<organism evidence="6 7">
    <name type="scientific">Baudoinia panamericana (strain UAMH 10762)</name>
    <name type="common">Angels' share fungus</name>
    <name type="synonym">Baudoinia compniacensis (strain UAMH 10762)</name>
    <dbReference type="NCBI Taxonomy" id="717646"/>
    <lineage>
        <taxon>Eukaryota</taxon>
        <taxon>Fungi</taxon>
        <taxon>Dikarya</taxon>
        <taxon>Ascomycota</taxon>
        <taxon>Pezizomycotina</taxon>
        <taxon>Dothideomycetes</taxon>
        <taxon>Dothideomycetidae</taxon>
        <taxon>Mycosphaerellales</taxon>
        <taxon>Teratosphaeriaceae</taxon>
        <taxon>Baudoinia</taxon>
    </lineage>
</organism>
<dbReference type="OMA" id="CEPEDAP"/>
<comment type="subcellular location">
    <subcellularLocation>
        <location evidence="1">Nucleus</location>
    </subcellularLocation>
</comment>
<protein>
    <recommendedName>
        <fullName evidence="5">RRM domain-containing protein</fullName>
    </recommendedName>
</protein>
<evidence type="ECO:0000256" key="4">
    <source>
        <dbReference type="SAM" id="MobiDB-lite"/>
    </source>
</evidence>
<dbReference type="InterPro" id="IPR012677">
    <property type="entry name" value="Nucleotide-bd_a/b_plait_sf"/>
</dbReference>
<sequence length="337" mass="36039">MAQREKGGRVVFIGNIPYGVSEEQICEIFGRVGNVVSFRLVYDKETNKPKGFGFLEYTDVDAAASAVRNLNEFEVMGRTLRVDYSNDNGGGRSKDQTQQQQDTRAPPPAHFNAQAPAQSNGAAPAPLPPLPPGVDLPAGMSAPDAISKTLATIPPAQLLDILSQMKTLATENPMSAAALLAQAPQLSYAIFQALLLLGLVDTNKLQELLPGAQAAPPPQTPIQAPPSIAHQYQQQAMPPQYAQPPPQQYSTPMPLPYQQGPPHGYAPTPPVQQPAYNPPPVPQAQPPPPSAPPGMPPDQAALIQQILAMSREQIFALDPVARDQIVQLRAQFGAPVM</sequence>
<dbReference type="Pfam" id="PF00076">
    <property type="entry name" value="RRM_1"/>
    <property type="match status" value="1"/>
</dbReference>
<dbReference type="Proteomes" id="UP000011761">
    <property type="component" value="Unassembled WGS sequence"/>
</dbReference>
<keyword evidence="2" id="KW-0539">Nucleus</keyword>
<evidence type="ECO:0000313" key="6">
    <source>
        <dbReference type="EMBL" id="EMC95702.1"/>
    </source>
</evidence>
<dbReference type="CDD" id="cd12398">
    <property type="entry name" value="RRM_CSTF2_RNA15_like"/>
    <property type="match status" value="1"/>
</dbReference>
<dbReference type="GO" id="GO:0003729">
    <property type="term" value="F:mRNA binding"/>
    <property type="evidence" value="ECO:0007669"/>
    <property type="project" value="TreeGrafter"/>
</dbReference>
<feature type="compositionally biased region" description="Pro residues" evidence="4">
    <location>
        <begin position="125"/>
        <end position="134"/>
    </location>
</feature>
<dbReference type="PANTHER" id="PTHR45735">
    <property type="entry name" value="CLEAVAGE STIMULATION FACTOR SUBUNIT 2"/>
    <property type="match status" value="1"/>
</dbReference>
<dbReference type="Pfam" id="PF14304">
    <property type="entry name" value="CSTF_C"/>
    <property type="match status" value="1"/>
</dbReference>
<gene>
    <name evidence="6" type="ORF">BAUCODRAFT_34465</name>
</gene>
<keyword evidence="3" id="KW-0694">RNA-binding</keyword>
<dbReference type="SUPFAM" id="SSF54928">
    <property type="entry name" value="RNA-binding domain, RBD"/>
    <property type="match status" value="1"/>
</dbReference>
<dbReference type="HOGENOM" id="CLU_028601_0_1_1"/>
<dbReference type="eggNOG" id="KOG0108">
    <property type="taxonomic scope" value="Eukaryota"/>
</dbReference>
<feature type="region of interest" description="Disordered" evidence="4">
    <location>
        <begin position="211"/>
        <end position="298"/>
    </location>
</feature>